<comment type="caution">
    <text evidence="1">The sequence shown here is derived from an EMBL/GenBank/DDBJ whole genome shotgun (WGS) entry which is preliminary data.</text>
</comment>
<dbReference type="AlphaFoldDB" id="A0A849BTW3"/>
<keyword evidence="2" id="KW-1185">Reference proteome</keyword>
<proteinExistence type="predicted"/>
<sequence length="356" mass="39088">MSTPNTSATSVPVHWMPVKDPHGRGPFIYRGSDAYGVWLLWLDSRPGHRAVWRLADYNNPGDMIDMGVRGISAALNAATAHIVGTAVSRLEPVAVSFTALSHALYGFRQALDGVCTLAALDGLSAIKHSLRTQETILETVHQQVRQLGAQLHTELALPTRAAPVPPDHRIGVIGVSDTGQPVTFETYVDVPVYADAHTVLDRRAYLQTRLARCTPAHGHQLAYALRDLHLSLLERSDLDLGGHQFLRGATAALPGMSETLLRAASFAADMARSYGQERYGIALHPSMIEKDRADPDAFRRHYAAALAHTDRVTAVNGDLSENVRRMVRATRSAAEWSRTAVRRRWARSRPLTHSLL</sequence>
<reference evidence="1 2" key="1">
    <citation type="submission" date="2020-05" db="EMBL/GenBank/DDBJ databases">
        <title>MicrobeNet Type strains.</title>
        <authorList>
            <person name="Nicholson A.C."/>
        </authorList>
    </citation>
    <scope>NUCLEOTIDE SEQUENCE [LARGE SCALE GENOMIC DNA]</scope>
    <source>
        <strain evidence="1 2">JCM 3224</strain>
    </source>
</reference>
<evidence type="ECO:0000313" key="2">
    <source>
        <dbReference type="Proteomes" id="UP000586827"/>
    </source>
</evidence>
<dbReference type="RefSeq" id="WP_157552144.1">
    <property type="nucleotide sequence ID" value="NZ_JABELX010000001.1"/>
</dbReference>
<gene>
    <name evidence="1" type="ORF">HLB23_00815</name>
</gene>
<dbReference type="Proteomes" id="UP000586827">
    <property type="component" value="Unassembled WGS sequence"/>
</dbReference>
<name>A0A849BTW3_9NOCA</name>
<accession>A0A849BTW3</accession>
<dbReference type="EMBL" id="JABELX010000001">
    <property type="protein sequence ID" value="NNH68438.1"/>
    <property type="molecule type" value="Genomic_DNA"/>
</dbReference>
<protein>
    <submittedName>
        <fullName evidence="1">Uncharacterized protein</fullName>
    </submittedName>
</protein>
<organism evidence="1 2">
    <name type="scientific">Nocardia uniformis</name>
    <dbReference type="NCBI Taxonomy" id="53432"/>
    <lineage>
        <taxon>Bacteria</taxon>
        <taxon>Bacillati</taxon>
        <taxon>Actinomycetota</taxon>
        <taxon>Actinomycetes</taxon>
        <taxon>Mycobacteriales</taxon>
        <taxon>Nocardiaceae</taxon>
        <taxon>Nocardia</taxon>
    </lineage>
</organism>
<evidence type="ECO:0000313" key="1">
    <source>
        <dbReference type="EMBL" id="NNH68438.1"/>
    </source>
</evidence>